<dbReference type="EMBL" id="MN739736">
    <property type="protein sequence ID" value="QHT23994.1"/>
    <property type="molecule type" value="Genomic_DNA"/>
</dbReference>
<evidence type="ECO:0000313" key="2">
    <source>
        <dbReference type="EMBL" id="QHT23994.1"/>
    </source>
</evidence>
<proteinExistence type="predicted"/>
<dbReference type="AlphaFoldDB" id="A0A6C0E4L0"/>
<accession>A0A6C0E4L0</accession>
<keyword evidence="1" id="KW-0812">Transmembrane</keyword>
<evidence type="ECO:0000256" key="1">
    <source>
        <dbReference type="SAM" id="Phobius"/>
    </source>
</evidence>
<organism evidence="2">
    <name type="scientific">viral metagenome</name>
    <dbReference type="NCBI Taxonomy" id="1070528"/>
    <lineage>
        <taxon>unclassified sequences</taxon>
        <taxon>metagenomes</taxon>
        <taxon>organismal metagenomes</taxon>
    </lineage>
</organism>
<feature type="transmembrane region" description="Helical" evidence="1">
    <location>
        <begin position="6"/>
        <end position="26"/>
    </location>
</feature>
<sequence length="170" mass="19956">MNYLYLVILFIVIVFIFIGFGLQYVNSSDKKVSNKRPDWRVLTYDIQNVLDDCFYKLTTQHPDTKLKLISSGNGAYYIYYLPRKIPGLHPHIHYNSTFAGFPGGDENRILKGYTNDDAYIRFLAWKKHIHNMDITREELDEWGTFFDIILKSFSVSNDDYIVRIDQTHVG</sequence>
<keyword evidence="1" id="KW-0472">Membrane</keyword>
<protein>
    <submittedName>
        <fullName evidence="2">Uncharacterized protein</fullName>
    </submittedName>
</protein>
<keyword evidence="1" id="KW-1133">Transmembrane helix</keyword>
<reference evidence="2" key="1">
    <citation type="journal article" date="2020" name="Nature">
        <title>Giant virus diversity and host interactions through global metagenomics.</title>
        <authorList>
            <person name="Schulz F."/>
            <person name="Roux S."/>
            <person name="Paez-Espino D."/>
            <person name="Jungbluth S."/>
            <person name="Walsh D.A."/>
            <person name="Denef V.J."/>
            <person name="McMahon K.D."/>
            <person name="Konstantinidis K.T."/>
            <person name="Eloe-Fadrosh E.A."/>
            <person name="Kyrpides N.C."/>
            <person name="Woyke T."/>
        </authorList>
    </citation>
    <scope>NUCLEOTIDE SEQUENCE</scope>
    <source>
        <strain evidence="2">GVMAG-M-3300023179-132</strain>
    </source>
</reference>
<name>A0A6C0E4L0_9ZZZZ</name>